<organism evidence="2 3">
    <name type="scientific">Scomber scombrus</name>
    <name type="common">Atlantic mackerel</name>
    <name type="synonym">Scomber vernalis</name>
    <dbReference type="NCBI Taxonomy" id="13677"/>
    <lineage>
        <taxon>Eukaryota</taxon>
        <taxon>Metazoa</taxon>
        <taxon>Chordata</taxon>
        <taxon>Craniata</taxon>
        <taxon>Vertebrata</taxon>
        <taxon>Euteleostomi</taxon>
        <taxon>Actinopterygii</taxon>
        <taxon>Neopterygii</taxon>
        <taxon>Teleostei</taxon>
        <taxon>Neoteleostei</taxon>
        <taxon>Acanthomorphata</taxon>
        <taxon>Pelagiaria</taxon>
        <taxon>Scombriformes</taxon>
        <taxon>Scombridae</taxon>
        <taxon>Scomber</taxon>
    </lineage>
</organism>
<evidence type="ECO:0000313" key="3">
    <source>
        <dbReference type="Proteomes" id="UP001314229"/>
    </source>
</evidence>
<sequence>MFSCSQVSVITVTQLSIRLLTIRSLISSTLFTRERKQTFIVFSYVFGMFCCRKRAIETVVCCSFMTAVLFFCWFIAATRNEVQPI</sequence>
<comment type="caution">
    <text evidence="2">The sequence shown here is derived from an EMBL/GenBank/DDBJ whole genome shotgun (WGS) entry which is preliminary data.</text>
</comment>
<proteinExistence type="predicted"/>
<dbReference type="EMBL" id="CAWUFR010000011">
    <property type="protein sequence ID" value="CAK6952912.1"/>
    <property type="molecule type" value="Genomic_DNA"/>
</dbReference>
<keyword evidence="1" id="KW-0472">Membrane</keyword>
<keyword evidence="3" id="KW-1185">Reference proteome</keyword>
<keyword evidence="1 2" id="KW-0812">Transmembrane</keyword>
<accession>A0AAV1N0L0</accession>
<evidence type="ECO:0000256" key="1">
    <source>
        <dbReference type="SAM" id="Phobius"/>
    </source>
</evidence>
<gene>
    <name evidence="2" type="ORF">FSCOSCO3_A029442</name>
</gene>
<evidence type="ECO:0000313" key="2">
    <source>
        <dbReference type="EMBL" id="CAK6952912.1"/>
    </source>
</evidence>
<dbReference type="AlphaFoldDB" id="A0AAV1N0L0"/>
<name>A0AAV1N0L0_SCOSC</name>
<reference evidence="2 3" key="1">
    <citation type="submission" date="2024-01" db="EMBL/GenBank/DDBJ databases">
        <authorList>
            <person name="Alioto T."/>
            <person name="Alioto T."/>
            <person name="Gomez Garrido J."/>
        </authorList>
    </citation>
    <scope>NUCLEOTIDE SEQUENCE [LARGE SCALE GENOMIC DNA]</scope>
</reference>
<protein>
    <submittedName>
        <fullName evidence="2">Transmembrane protein 272-like</fullName>
    </submittedName>
</protein>
<keyword evidence="1" id="KW-1133">Transmembrane helix</keyword>
<feature type="transmembrane region" description="Helical" evidence="1">
    <location>
        <begin position="55"/>
        <end position="76"/>
    </location>
</feature>
<dbReference type="Proteomes" id="UP001314229">
    <property type="component" value="Unassembled WGS sequence"/>
</dbReference>